<dbReference type="Pfam" id="PF25272">
    <property type="entry name" value="VERL_C"/>
    <property type="match status" value="1"/>
</dbReference>
<organism evidence="3 4">
    <name type="scientific">Owenia fusiformis</name>
    <name type="common">Polychaete worm</name>
    <dbReference type="NCBI Taxonomy" id="6347"/>
    <lineage>
        <taxon>Eukaryota</taxon>
        <taxon>Metazoa</taxon>
        <taxon>Spiralia</taxon>
        <taxon>Lophotrochozoa</taxon>
        <taxon>Annelida</taxon>
        <taxon>Polychaeta</taxon>
        <taxon>Sedentaria</taxon>
        <taxon>Canalipalpata</taxon>
        <taxon>Sabellida</taxon>
        <taxon>Oweniida</taxon>
        <taxon>Oweniidae</taxon>
        <taxon>Owenia</taxon>
    </lineage>
</organism>
<dbReference type="InterPro" id="IPR057371">
    <property type="entry name" value="VERL_C"/>
</dbReference>
<sequence>MEKHCLMLTRILFTLGLVVQRTIGVPPTVTQADFAVTCGTESAGNTYGPIDVTLTVPDAATVEDYTVYIFSDNAAPPSCEFNRDSTATSVLNPSTPTFTNSFSYNWIAEALSSPYPSEGVCDVAAVNSSHVIMKVMVVEGILFTAEDKVFNIICEYQPASIGTGTVNVNNDPLDSTDNVGATGTPNVLDRNYVLSMHIDATDDPVASTVTIGTDVYLRVSMSGVDSGAGADGDENAVRVDSCIATDDAITNTVNLITNRCRDVTTEIIWQDPYNALDRLGFFTDNTGALSVSPAFEMFAITGGNTKNIVSFSCNVEVCRILADCQGDNCPSKRRKRDFLRLAGVDRYRRSSSATAGHVMLSTSVRIQDDAEIVKTTSDPNQSGTSVASVSTHSMLAMILGMITGLYSQV</sequence>
<protein>
    <recommendedName>
        <fullName evidence="2">ZP domain-containing protein</fullName>
    </recommendedName>
</protein>
<keyword evidence="4" id="KW-1185">Reference proteome</keyword>
<feature type="chain" id="PRO_5035751186" description="ZP domain-containing protein" evidence="1">
    <location>
        <begin position="25"/>
        <end position="409"/>
    </location>
</feature>
<evidence type="ECO:0000313" key="3">
    <source>
        <dbReference type="EMBL" id="CAH1776666.1"/>
    </source>
</evidence>
<comment type="caution">
    <text evidence="3">The sequence shown here is derived from an EMBL/GenBank/DDBJ whole genome shotgun (WGS) entry which is preliminary data.</text>
</comment>
<feature type="signal peptide" evidence="1">
    <location>
        <begin position="1"/>
        <end position="24"/>
    </location>
</feature>
<dbReference type="EMBL" id="CAIIXF020000002">
    <property type="protein sequence ID" value="CAH1776666.1"/>
    <property type="molecule type" value="Genomic_DNA"/>
</dbReference>
<accession>A0A8S4N7N2</accession>
<dbReference type="InterPro" id="IPR001507">
    <property type="entry name" value="ZP_dom"/>
</dbReference>
<dbReference type="Proteomes" id="UP000749559">
    <property type="component" value="Unassembled WGS sequence"/>
</dbReference>
<reference evidence="3" key="1">
    <citation type="submission" date="2022-03" db="EMBL/GenBank/DDBJ databases">
        <authorList>
            <person name="Martin C."/>
        </authorList>
    </citation>
    <scope>NUCLEOTIDE SEQUENCE</scope>
</reference>
<evidence type="ECO:0000259" key="2">
    <source>
        <dbReference type="PROSITE" id="PS51034"/>
    </source>
</evidence>
<dbReference type="AlphaFoldDB" id="A0A8S4N7N2"/>
<name>A0A8S4N7N2_OWEFU</name>
<dbReference type="PROSITE" id="PS51034">
    <property type="entry name" value="ZP_2"/>
    <property type="match status" value="1"/>
</dbReference>
<evidence type="ECO:0000313" key="4">
    <source>
        <dbReference type="Proteomes" id="UP000749559"/>
    </source>
</evidence>
<proteinExistence type="predicted"/>
<evidence type="ECO:0000256" key="1">
    <source>
        <dbReference type="SAM" id="SignalP"/>
    </source>
</evidence>
<keyword evidence="1" id="KW-0732">Signal</keyword>
<dbReference type="SMART" id="SM00241">
    <property type="entry name" value="ZP"/>
    <property type="match status" value="1"/>
</dbReference>
<feature type="domain" description="ZP" evidence="2">
    <location>
        <begin position="37"/>
        <end position="336"/>
    </location>
</feature>
<gene>
    <name evidence="3" type="ORF">OFUS_LOCUS3821</name>
</gene>